<dbReference type="Pfam" id="PF00485">
    <property type="entry name" value="PRK"/>
    <property type="match status" value="1"/>
</dbReference>
<keyword evidence="4" id="KW-1185">Reference proteome</keyword>
<dbReference type="Proteomes" id="UP001589575">
    <property type="component" value="Unassembled WGS sequence"/>
</dbReference>
<proteinExistence type="predicted"/>
<dbReference type="Gene3D" id="3.40.50.300">
    <property type="entry name" value="P-loop containing nucleotide triphosphate hydrolases"/>
    <property type="match status" value="1"/>
</dbReference>
<feature type="domain" description="Phosphoribulokinase/uridine kinase" evidence="2">
    <location>
        <begin position="42"/>
        <end position="187"/>
    </location>
</feature>
<dbReference type="InterPro" id="IPR027417">
    <property type="entry name" value="P-loop_NTPase"/>
</dbReference>
<evidence type="ECO:0000256" key="1">
    <source>
        <dbReference type="SAM" id="MobiDB-lite"/>
    </source>
</evidence>
<keyword evidence="3" id="KW-0418">Kinase</keyword>
<dbReference type="GO" id="GO:0016301">
    <property type="term" value="F:kinase activity"/>
    <property type="evidence" value="ECO:0007669"/>
    <property type="project" value="UniProtKB-KW"/>
</dbReference>
<evidence type="ECO:0000313" key="4">
    <source>
        <dbReference type="Proteomes" id="UP001589575"/>
    </source>
</evidence>
<gene>
    <name evidence="3" type="ORF">ACFFX0_03160</name>
</gene>
<sequence length="232" mass="25747">MDRPRSLTAGPVSRQALPVSDGNTDSVSTASSEHLSGGLVLLGGASGSGKSYLARTYGRPHLLLDAFYREISEDQKGDPQRSFPRTAYGEIDWDHPGTWNARAAVDAIIELRETGRTRVPDYSITTSSITGYVDLELAGGPIVAEGIFAAELPRILSRLGVDFQAWYIDQHRLTTAARRLARDLAERRKPVPFLIQRGWSLLRKEREIRDHYLDAGFTPVPKAELHRRLAAR</sequence>
<dbReference type="InterPro" id="IPR006083">
    <property type="entry name" value="PRK/URK"/>
</dbReference>
<evidence type="ECO:0000313" key="3">
    <source>
        <dbReference type="EMBL" id="MFB9070241.1"/>
    </source>
</evidence>
<organism evidence="3 4">
    <name type="scientific">Citricoccus parietis</name>
    <dbReference type="NCBI Taxonomy" id="592307"/>
    <lineage>
        <taxon>Bacteria</taxon>
        <taxon>Bacillati</taxon>
        <taxon>Actinomycetota</taxon>
        <taxon>Actinomycetes</taxon>
        <taxon>Micrococcales</taxon>
        <taxon>Micrococcaceae</taxon>
        <taxon>Citricoccus</taxon>
    </lineage>
</organism>
<dbReference type="SUPFAM" id="SSF52540">
    <property type="entry name" value="P-loop containing nucleoside triphosphate hydrolases"/>
    <property type="match status" value="1"/>
</dbReference>
<feature type="compositionally biased region" description="Polar residues" evidence="1">
    <location>
        <begin position="21"/>
        <end position="30"/>
    </location>
</feature>
<reference evidence="3 4" key="1">
    <citation type="submission" date="2024-09" db="EMBL/GenBank/DDBJ databases">
        <authorList>
            <person name="Sun Q."/>
            <person name="Mori K."/>
        </authorList>
    </citation>
    <scope>NUCLEOTIDE SEQUENCE [LARGE SCALE GENOMIC DNA]</scope>
    <source>
        <strain evidence="3 4">CCM 7609</strain>
    </source>
</reference>
<evidence type="ECO:0000259" key="2">
    <source>
        <dbReference type="Pfam" id="PF00485"/>
    </source>
</evidence>
<name>A0ABV5FU84_9MICC</name>
<feature type="region of interest" description="Disordered" evidence="1">
    <location>
        <begin position="1"/>
        <end position="31"/>
    </location>
</feature>
<protein>
    <submittedName>
        <fullName evidence="3">Uridine kinase</fullName>
    </submittedName>
</protein>
<accession>A0ABV5FU84</accession>
<comment type="caution">
    <text evidence="3">The sequence shown here is derived from an EMBL/GenBank/DDBJ whole genome shotgun (WGS) entry which is preliminary data.</text>
</comment>
<dbReference type="EMBL" id="JBHMFI010000001">
    <property type="protein sequence ID" value="MFB9070241.1"/>
    <property type="molecule type" value="Genomic_DNA"/>
</dbReference>
<keyword evidence="3" id="KW-0808">Transferase</keyword>